<name>A0ACC0LHH7_RHOML</name>
<sequence length="116" mass="13014">MDLATPVECALSNIVSDFLIRDLQGFDVDVPINVGNCGLIYPCPNFDKNPRVFEEVNKCSSKAIEDFNDKHNTDYQFVRVVKVGSQLVSGYNHYITFEAKAKAAAPMYFQALVMLE</sequence>
<evidence type="ECO:0000313" key="2">
    <source>
        <dbReference type="Proteomes" id="UP001062846"/>
    </source>
</evidence>
<reference evidence="1" key="1">
    <citation type="submission" date="2022-02" db="EMBL/GenBank/DDBJ databases">
        <title>Plant Genome Project.</title>
        <authorList>
            <person name="Zhang R.-G."/>
        </authorList>
    </citation>
    <scope>NUCLEOTIDE SEQUENCE</scope>
    <source>
        <strain evidence="1">AT1</strain>
    </source>
</reference>
<gene>
    <name evidence="1" type="ORF">RHMOL_Rhmol12G0125400</name>
</gene>
<protein>
    <submittedName>
        <fullName evidence="1">Uncharacterized protein</fullName>
    </submittedName>
</protein>
<keyword evidence="2" id="KW-1185">Reference proteome</keyword>
<dbReference type="Proteomes" id="UP001062846">
    <property type="component" value="Chromosome 12"/>
</dbReference>
<dbReference type="EMBL" id="CM046399">
    <property type="protein sequence ID" value="KAI8528104.1"/>
    <property type="molecule type" value="Genomic_DNA"/>
</dbReference>
<accession>A0ACC0LHH7</accession>
<organism evidence="1 2">
    <name type="scientific">Rhododendron molle</name>
    <name type="common">Chinese azalea</name>
    <name type="synonym">Azalea mollis</name>
    <dbReference type="NCBI Taxonomy" id="49168"/>
    <lineage>
        <taxon>Eukaryota</taxon>
        <taxon>Viridiplantae</taxon>
        <taxon>Streptophyta</taxon>
        <taxon>Embryophyta</taxon>
        <taxon>Tracheophyta</taxon>
        <taxon>Spermatophyta</taxon>
        <taxon>Magnoliopsida</taxon>
        <taxon>eudicotyledons</taxon>
        <taxon>Gunneridae</taxon>
        <taxon>Pentapetalae</taxon>
        <taxon>asterids</taxon>
        <taxon>Ericales</taxon>
        <taxon>Ericaceae</taxon>
        <taxon>Ericoideae</taxon>
        <taxon>Rhodoreae</taxon>
        <taxon>Rhododendron</taxon>
    </lineage>
</organism>
<proteinExistence type="predicted"/>
<evidence type="ECO:0000313" key="1">
    <source>
        <dbReference type="EMBL" id="KAI8528104.1"/>
    </source>
</evidence>
<comment type="caution">
    <text evidence="1">The sequence shown here is derived from an EMBL/GenBank/DDBJ whole genome shotgun (WGS) entry which is preliminary data.</text>
</comment>